<reference evidence="2" key="1">
    <citation type="journal article" date="2014" name="Front. Microbiol.">
        <title>High frequency of phylogenetically diverse reductive dehalogenase-homologous genes in deep subseafloor sedimentary metagenomes.</title>
        <authorList>
            <person name="Kawai M."/>
            <person name="Futagami T."/>
            <person name="Toyoda A."/>
            <person name="Takaki Y."/>
            <person name="Nishi S."/>
            <person name="Hori S."/>
            <person name="Arai W."/>
            <person name="Tsubouchi T."/>
            <person name="Morono Y."/>
            <person name="Uchiyama I."/>
            <person name="Ito T."/>
            <person name="Fujiyama A."/>
            <person name="Inagaki F."/>
            <person name="Takami H."/>
        </authorList>
    </citation>
    <scope>NUCLEOTIDE SEQUENCE</scope>
    <source>
        <strain evidence="2">Expedition CK06-06</strain>
    </source>
</reference>
<evidence type="ECO:0000256" key="1">
    <source>
        <dbReference type="SAM" id="Phobius"/>
    </source>
</evidence>
<name>X1C5M8_9ZZZZ</name>
<gene>
    <name evidence="2" type="ORF">S01H4_41894</name>
</gene>
<feature type="non-terminal residue" evidence="2">
    <location>
        <position position="44"/>
    </location>
</feature>
<organism evidence="2">
    <name type="scientific">marine sediment metagenome</name>
    <dbReference type="NCBI Taxonomy" id="412755"/>
    <lineage>
        <taxon>unclassified sequences</taxon>
        <taxon>metagenomes</taxon>
        <taxon>ecological metagenomes</taxon>
    </lineage>
</organism>
<protein>
    <recommendedName>
        <fullName evidence="3">ABC transmembrane type-1 domain-containing protein</fullName>
    </recommendedName>
</protein>
<keyword evidence="1" id="KW-0472">Membrane</keyword>
<dbReference type="EMBL" id="BART01022946">
    <property type="protein sequence ID" value="GAH02662.1"/>
    <property type="molecule type" value="Genomic_DNA"/>
</dbReference>
<comment type="caution">
    <text evidence="2">The sequence shown here is derived from an EMBL/GenBank/DDBJ whole genome shotgun (WGS) entry which is preliminary data.</text>
</comment>
<evidence type="ECO:0000313" key="2">
    <source>
        <dbReference type="EMBL" id="GAH02662.1"/>
    </source>
</evidence>
<sequence>MLSYIIKRVLQVIPVIIGVTLILFILMNIIPGDPARLILQKGAT</sequence>
<evidence type="ECO:0008006" key="3">
    <source>
        <dbReference type="Google" id="ProtNLM"/>
    </source>
</evidence>
<accession>X1C5M8</accession>
<proteinExistence type="predicted"/>
<keyword evidence="1" id="KW-1133">Transmembrane helix</keyword>
<dbReference type="AlphaFoldDB" id="X1C5M8"/>
<keyword evidence="1" id="KW-0812">Transmembrane</keyword>
<feature type="transmembrane region" description="Helical" evidence="1">
    <location>
        <begin position="12"/>
        <end position="30"/>
    </location>
</feature>